<dbReference type="Gene3D" id="1.10.10.10">
    <property type="entry name" value="Winged helix-like DNA-binding domain superfamily/Winged helix DNA-binding domain"/>
    <property type="match status" value="1"/>
</dbReference>
<comment type="caution">
    <text evidence="5">The sequence shown here is derived from an EMBL/GenBank/DDBJ whole genome shotgun (WGS) entry which is preliminary data.</text>
</comment>
<dbReference type="InterPro" id="IPR041664">
    <property type="entry name" value="AAA_16"/>
</dbReference>
<protein>
    <recommendedName>
        <fullName evidence="4">HTH luxR-type domain-containing protein</fullName>
    </recommendedName>
</protein>
<dbReference type="PANTHER" id="PTHR16305:SF35">
    <property type="entry name" value="TRANSCRIPTIONAL ACTIVATOR DOMAIN"/>
    <property type="match status" value="1"/>
</dbReference>
<dbReference type="InterPro" id="IPR000792">
    <property type="entry name" value="Tscrpt_reg_LuxR_C"/>
</dbReference>
<keyword evidence="1" id="KW-0547">Nucleotide-binding</keyword>
<feature type="region of interest" description="Disordered" evidence="3">
    <location>
        <begin position="913"/>
        <end position="936"/>
    </location>
</feature>
<keyword evidence="2" id="KW-0067">ATP-binding</keyword>
<dbReference type="PROSITE" id="PS50043">
    <property type="entry name" value="HTH_LUXR_2"/>
    <property type="match status" value="1"/>
</dbReference>
<evidence type="ECO:0000256" key="1">
    <source>
        <dbReference type="ARBA" id="ARBA00022741"/>
    </source>
</evidence>
<sequence>MILKGRRSEQALLQELLDGARAGMSGALVLRGDAGLGKTALLDHAVASATGMRVSQVAGIEAEQELGFAAVHRVLRPLLGRRADLPEPQRAALETALGMVGGPPPDRFLVGLAVLTLLAQSAREQPLLLVCDDAQWVDRESLDVLAFVARRLHADGIVALFAVRDEAGTLPALAGLPGLRLGRLPQTDALALLMDHIGGTPVDQVVIDRIMAAAAGNPLALRELSRGPAPVGPDFGEPPAIGPRLEARFLLRVRDLPASSRTALLALAADATGDRHLVRRAVRHLLGSDGEATTEAFEQLEREELLTRPPVPGTSPFRHPLIRSAVYGGASRADRRAVHAALAAVTDARTDPDRHAWHTAAATDGPDEAVATALHHGAERARNTGGYLAQASFLHRAAELTEDPARRAARLLEACAAALTAGAPHRTEELLRLLPASDPGAPLLGAHADRLRGLARLMLGRDGAVRLLLDAALTLARHEPEAGRDVFLEAVDAAMVVPRTADATALEVATAALATRARHAEATDVDATVPDLLLTGHARLVAASHPQAAPSLRAALAAMRRPGAEESGAARWTLLGMIAAVEMWDIDTLGECGRRYADAARRHGALRMLQISAHANATSEVFRGNLATAASHFAEFKDIADATGADPRHSHPTDAMLHAWRGDEAATLSAVQAQRELYPELPGGIQVQLSRAASVVLELGHRRYPQAQAAAQEVLDDPPPHCGGLSLPGLVEAAVRNDDPAVARRALRTLAERATASGTPWALGLLARSRALLAHDSQAEDHFQEAIALLAPTPLRTERAHADLLYGEWLRRQRRKRDARTRLRLAHEQFTSMGASAFAERARLELLATGAHARARGAGTDHQLTPQESRIARMAAHGATNQEIATNVFISASTVEYHLAKAFRKLGVTSRRQLPAALQQPPLRPRSTGIRPRQEP</sequence>
<feature type="domain" description="HTH luxR-type" evidence="4">
    <location>
        <begin position="857"/>
        <end position="922"/>
    </location>
</feature>
<name>A0ABX3FZD9_9ACTN</name>
<dbReference type="SUPFAM" id="SSF46894">
    <property type="entry name" value="C-terminal effector domain of the bipartite response regulators"/>
    <property type="match status" value="1"/>
</dbReference>
<evidence type="ECO:0000313" key="6">
    <source>
        <dbReference type="Proteomes" id="UP000187151"/>
    </source>
</evidence>
<dbReference type="Proteomes" id="UP000187151">
    <property type="component" value="Unassembled WGS sequence"/>
</dbReference>
<evidence type="ECO:0000256" key="3">
    <source>
        <dbReference type="SAM" id="MobiDB-lite"/>
    </source>
</evidence>
<dbReference type="PRINTS" id="PR00038">
    <property type="entry name" value="HTHLUXR"/>
</dbReference>
<keyword evidence="6" id="KW-1185">Reference proteome</keyword>
<dbReference type="PANTHER" id="PTHR16305">
    <property type="entry name" value="TESTICULAR SOLUBLE ADENYLYL CYCLASE"/>
    <property type="match status" value="1"/>
</dbReference>
<accession>A0ABX3FZD9</accession>
<organism evidence="5 6">
    <name type="scientific">Streptomyces amritsarensis</name>
    <dbReference type="NCBI Taxonomy" id="681158"/>
    <lineage>
        <taxon>Bacteria</taxon>
        <taxon>Bacillati</taxon>
        <taxon>Actinomycetota</taxon>
        <taxon>Actinomycetes</taxon>
        <taxon>Kitasatosporales</taxon>
        <taxon>Streptomycetaceae</taxon>
        <taxon>Streptomyces</taxon>
    </lineage>
</organism>
<dbReference type="EMBL" id="MQUR01000049">
    <property type="protein sequence ID" value="OLZ63443.1"/>
    <property type="molecule type" value="Genomic_DNA"/>
</dbReference>
<dbReference type="InterPro" id="IPR027417">
    <property type="entry name" value="P-loop_NTPase"/>
</dbReference>
<dbReference type="RefSeq" id="WP_076045221.1">
    <property type="nucleotide sequence ID" value="NZ_MQUR01000049.1"/>
</dbReference>
<dbReference type="SMART" id="SM00421">
    <property type="entry name" value="HTH_LUXR"/>
    <property type="match status" value="1"/>
</dbReference>
<evidence type="ECO:0000256" key="2">
    <source>
        <dbReference type="ARBA" id="ARBA00022840"/>
    </source>
</evidence>
<dbReference type="CDD" id="cd06170">
    <property type="entry name" value="LuxR_C_like"/>
    <property type="match status" value="1"/>
</dbReference>
<dbReference type="SUPFAM" id="SSF52540">
    <property type="entry name" value="P-loop containing nucleoside triphosphate hydrolases"/>
    <property type="match status" value="1"/>
</dbReference>
<dbReference type="InterPro" id="IPR016032">
    <property type="entry name" value="Sig_transdc_resp-reg_C-effctor"/>
</dbReference>
<dbReference type="InterPro" id="IPR036388">
    <property type="entry name" value="WH-like_DNA-bd_sf"/>
</dbReference>
<proteinExistence type="predicted"/>
<dbReference type="Pfam" id="PF13191">
    <property type="entry name" value="AAA_16"/>
    <property type="match status" value="1"/>
</dbReference>
<reference evidence="5 6" key="1">
    <citation type="submission" date="2016-01" db="EMBL/GenBank/DDBJ databases">
        <title>Streptomyces amritsarensis strain MTCC 11845 genome sequencing and assembly.</title>
        <authorList>
            <person name="Sharma D."/>
            <person name="Nair G.R."/>
            <person name="Kaur G."/>
            <person name="Manhas R.K."/>
            <person name="Mayilraj S."/>
        </authorList>
    </citation>
    <scope>NUCLEOTIDE SEQUENCE [LARGE SCALE GENOMIC DNA]</scope>
    <source>
        <strain evidence="5 6">MTCC 11845</strain>
    </source>
</reference>
<dbReference type="Pfam" id="PF00196">
    <property type="entry name" value="GerE"/>
    <property type="match status" value="1"/>
</dbReference>
<evidence type="ECO:0000313" key="5">
    <source>
        <dbReference type="EMBL" id="OLZ63443.1"/>
    </source>
</evidence>
<evidence type="ECO:0000259" key="4">
    <source>
        <dbReference type="PROSITE" id="PS50043"/>
    </source>
</evidence>
<gene>
    <name evidence="5" type="ORF">AVW11_20700</name>
</gene>